<dbReference type="AlphaFoldDB" id="A0A1I7WGH4"/>
<keyword evidence="3" id="KW-1185">Reference proteome</keyword>
<evidence type="ECO:0000256" key="2">
    <source>
        <dbReference type="ARBA" id="ARBA00023002"/>
    </source>
</evidence>
<evidence type="ECO:0000313" key="3">
    <source>
        <dbReference type="Proteomes" id="UP000095283"/>
    </source>
</evidence>
<keyword evidence="1" id="KW-0285">Flavoprotein</keyword>
<name>A0A1I7WGH4_HETBA</name>
<dbReference type="WBParaSite" id="Hba_04090">
    <property type="protein sequence ID" value="Hba_04090"/>
    <property type="gene ID" value="Hba_04090"/>
</dbReference>
<dbReference type="Gene3D" id="3.20.20.70">
    <property type="entry name" value="Aldolase class I"/>
    <property type="match status" value="1"/>
</dbReference>
<evidence type="ECO:0000313" key="4">
    <source>
        <dbReference type="WBParaSite" id="Hba_04090"/>
    </source>
</evidence>
<dbReference type="PANTHER" id="PTHR43656:SF5">
    <property type="entry name" value="NADH:FLAVIN OXIDOREDUCTASE_NADH OXIDASE N-TERMINAL DOMAIN-CONTAINING PROTEIN"/>
    <property type="match status" value="1"/>
</dbReference>
<dbReference type="Proteomes" id="UP000095283">
    <property type="component" value="Unplaced"/>
</dbReference>
<dbReference type="SUPFAM" id="SSF51395">
    <property type="entry name" value="FMN-linked oxidoreductases"/>
    <property type="match status" value="1"/>
</dbReference>
<evidence type="ECO:0000256" key="1">
    <source>
        <dbReference type="ARBA" id="ARBA00022630"/>
    </source>
</evidence>
<dbReference type="InterPro" id="IPR051799">
    <property type="entry name" value="NADH_flavin_oxidoreductase"/>
</dbReference>
<dbReference type="PANTHER" id="PTHR43656">
    <property type="entry name" value="BINDING OXIDOREDUCTASE, PUTATIVE (AFU_ORTHOLOGUE AFUA_2G08260)-RELATED"/>
    <property type="match status" value="1"/>
</dbReference>
<reference evidence="4" key="1">
    <citation type="submission" date="2016-11" db="UniProtKB">
        <authorList>
            <consortium name="WormBaseParasite"/>
        </authorList>
    </citation>
    <scope>IDENTIFICATION</scope>
</reference>
<proteinExistence type="predicted"/>
<organism evidence="3 4">
    <name type="scientific">Heterorhabditis bacteriophora</name>
    <name type="common">Entomopathogenic nematode worm</name>
    <dbReference type="NCBI Taxonomy" id="37862"/>
    <lineage>
        <taxon>Eukaryota</taxon>
        <taxon>Metazoa</taxon>
        <taxon>Ecdysozoa</taxon>
        <taxon>Nematoda</taxon>
        <taxon>Chromadorea</taxon>
        <taxon>Rhabditida</taxon>
        <taxon>Rhabditina</taxon>
        <taxon>Rhabditomorpha</taxon>
        <taxon>Strongyloidea</taxon>
        <taxon>Heterorhabditidae</taxon>
        <taxon>Heterorhabditis</taxon>
    </lineage>
</organism>
<sequence length="86" mass="9742">MVYARILSTQVDPSILGDQLVFRNGRRAQNRFLKAALTERISSWDATDVSKRGIPSQKLINMYEKWGRGGFGMILTGNVIVDPRLF</sequence>
<keyword evidence="2" id="KW-0560">Oxidoreductase</keyword>
<dbReference type="InterPro" id="IPR013785">
    <property type="entry name" value="Aldolase_TIM"/>
</dbReference>
<protein>
    <submittedName>
        <fullName evidence="4">RNA-directed DNA polymerase, eukaryota, reverse transcriptase zinc-binding domain protein</fullName>
    </submittedName>
</protein>
<dbReference type="GO" id="GO:0016491">
    <property type="term" value="F:oxidoreductase activity"/>
    <property type="evidence" value="ECO:0007669"/>
    <property type="project" value="UniProtKB-KW"/>
</dbReference>
<accession>A0A1I7WGH4</accession>